<gene>
    <name evidence="1" type="ORF">Gogos_020175</name>
</gene>
<name>A0A7J9D207_GOSGO</name>
<reference evidence="1 2" key="1">
    <citation type="journal article" date="2019" name="Genome Biol. Evol.">
        <title>Insights into the evolution of the New World diploid cottons (Gossypium, subgenus Houzingenia) based on genome sequencing.</title>
        <authorList>
            <person name="Grover C.E."/>
            <person name="Arick M.A. 2nd"/>
            <person name="Thrash A."/>
            <person name="Conover J.L."/>
            <person name="Sanders W.S."/>
            <person name="Peterson D.G."/>
            <person name="Frelichowski J.E."/>
            <person name="Scheffler J.A."/>
            <person name="Scheffler B.E."/>
            <person name="Wendel J.F."/>
        </authorList>
    </citation>
    <scope>NUCLEOTIDE SEQUENCE [LARGE SCALE GENOMIC DNA]</scope>
    <source>
        <strain evidence="1">5</strain>
        <tissue evidence="1">Leaf</tissue>
    </source>
</reference>
<dbReference type="GO" id="GO:0003677">
    <property type="term" value="F:DNA binding"/>
    <property type="evidence" value="ECO:0007669"/>
    <property type="project" value="InterPro"/>
</dbReference>
<protein>
    <submittedName>
        <fullName evidence="1">Uncharacterized protein</fullName>
    </submittedName>
</protein>
<dbReference type="InterPro" id="IPR005508">
    <property type="entry name" value="At2g31720-like"/>
</dbReference>
<dbReference type="AlphaFoldDB" id="A0A7J9D207"/>
<evidence type="ECO:0000313" key="2">
    <source>
        <dbReference type="Proteomes" id="UP000593579"/>
    </source>
</evidence>
<sequence length="162" mass="18689">GKEKVDDGDRSWLELLNGVEASTSSKSDKLQKLTQMVLPKFVACLVTEMENKMMVEKESLKSYHEIRVEEGKQDYLSDLEKFMEMGLEPPPDMPKVFKDCIEDLGGSEIKLVIQKFLQVTNLRPQQNHFSMSLKQIRSTFLNEDEERMLNAKRQMLVTFVGP</sequence>
<feature type="non-terminal residue" evidence="1">
    <location>
        <position position="1"/>
    </location>
</feature>
<proteinExistence type="predicted"/>
<dbReference type="Proteomes" id="UP000593579">
    <property type="component" value="Unassembled WGS sequence"/>
</dbReference>
<dbReference type="OrthoDB" id="994109at2759"/>
<keyword evidence="2" id="KW-1185">Reference proteome</keyword>
<evidence type="ECO:0000313" key="1">
    <source>
        <dbReference type="EMBL" id="MBA0754555.1"/>
    </source>
</evidence>
<dbReference type="EMBL" id="JABEZY010262348">
    <property type="protein sequence ID" value="MBA0754555.1"/>
    <property type="molecule type" value="Genomic_DNA"/>
</dbReference>
<dbReference type="Pfam" id="PF03754">
    <property type="entry name" value="At2g31720-like"/>
    <property type="match status" value="1"/>
</dbReference>
<accession>A0A7J9D207</accession>
<comment type="caution">
    <text evidence="1">The sequence shown here is derived from an EMBL/GenBank/DDBJ whole genome shotgun (WGS) entry which is preliminary data.</text>
</comment>
<dbReference type="PANTHER" id="PTHR31541:SF25">
    <property type="entry name" value="GAMMA-GLIADIN B"/>
    <property type="match status" value="1"/>
</dbReference>
<organism evidence="1 2">
    <name type="scientific">Gossypium gossypioides</name>
    <name type="common">Mexican cotton</name>
    <name type="synonym">Selera gossypioides</name>
    <dbReference type="NCBI Taxonomy" id="34282"/>
    <lineage>
        <taxon>Eukaryota</taxon>
        <taxon>Viridiplantae</taxon>
        <taxon>Streptophyta</taxon>
        <taxon>Embryophyta</taxon>
        <taxon>Tracheophyta</taxon>
        <taxon>Spermatophyta</taxon>
        <taxon>Magnoliopsida</taxon>
        <taxon>eudicotyledons</taxon>
        <taxon>Gunneridae</taxon>
        <taxon>Pentapetalae</taxon>
        <taxon>rosids</taxon>
        <taxon>malvids</taxon>
        <taxon>Malvales</taxon>
        <taxon>Malvaceae</taxon>
        <taxon>Malvoideae</taxon>
        <taxon>Gossypium</taxon>
    </lineage>
</organism>
<dbReference type="PANTHER" id="PTHR31541">
    <property type="entry name" value="B3 DOMAIN PLANT PROTEIN-RELATED"/>
    <property type="match status" value="1"/>
</dbReference>